<dbReference type="KEGG" id="jre:108989160"/>
<dbReference type="STRING" id="51240.A0A2I4EFP7"/>
<name>A0A2I4EFP7_JUGRE</name>
<feature type="compositionally biased region" description="Basic and acidic residues" evidence="2">
    <location>
        <begin position="151"/>
        <end position="166"/>
    </location>
</feature>
<keyword evidence="3" id="KW-1185">Reference proteome</keyword>
<reference evidence="4" key="1">
    <citation type="submission" date="2025-08" db="UniProtKB">
        <authorList>
            <consortium name="RefSeq"/>
        </authorList>
    </citation>
    <scope>IDENTIFICATION</scope>
    <source>
        <tissue evidence="4">Leaves</tissue>
    </source>
</reference>
<dbReference type="Gene3D" id="1.20.920.10">
    <property type="entry name" value="Bromodomain-like"/>
    <property type="match status" value="1"/>
</dbReference>
<feature type="compositionally biased region" description="Polar residues" evidence="2">
    <location>
        <begin position="713"/>
        <end position="723"/>
    </location>
</feature>
<dbReference type="InterPro" id="IPR001487">
    <property type="entry name" value="Bromodomain"/>
</dbReference>
<feature type="compositionally biased region" description="Basic and acidic residues" evidence="2">
    <location>
        <begin position="772"/>
        <end position="783"/>
    </location>
</feature>
<dbReference type="PANTHER" id="PTHR22881:SF26">
    <property type="entry name" value="BROMODOMAIN CONTAINING PROTEIN, EXPRESSED"/>
    <property type="match status" value="1"/>
</dbReference>
<feature type="region of interest" description="Disordered" evidence="2">
    <location>
        <begin position="772"/>
        <end position="800"/>
    </location>
</feature>
<evidence type="ECO:0000256" key="2">
    <source>
        <dbReference type="SAM" id="MobiDB-lite"/>
    </source>
</evidence>
<dbReference type="RefSeq" id="XP_018818224.1">
    <property type="nucleotide sequence ID" value="XM_018962679.1"/>
</dbReference>
<dbReference type="CDD" id="cd04369">
    <property type="entry name" value="Bromodomain"/>
    <property type="match status" value="1"/>
</dbReference>
<feature type="region of interest" description="Disordered" evidence="2">
    <location>
        <begin position="140"/>
        <end position="172"/>
    </location>
</feature>
<dbReference type="PANTHER" id="PTHR22881">
    <property type="entry name" value="BROMODOMAIN CONTAINING PROTEIN"/>
    <property type="match status" value="1"/>
</dbReference>
<dbReference type="OrthoDB" id="21449at2759"/>
<dbReference type="Pfam" id="PF00439">
    <property type="entry name" value="Bromodomain"/>
    <property type="match status" value="1"/>
</dbReference>
<evidence type="ECO:0000313" key="4">
    <source>
        <dbReference type="RefSeq" id="XP_018818224.1"/>
    </source>
</evidence>
<proteinExistence type="predicted"/>
<organism evidence="3 4">
    <name type="scientific">Juglans regia</name>
    <name type="common">English walnut</name>
    <dbReference type="NCBI Taxonomy" id="51240"/>
    <lineage>
        <taxon>Eukaryota</taxon>
        <taxon>Viridiplantae</taxon>
        <taxon>Streptophyta</taxon>
        <taxon>Embryophyta</taxon>
        <taxon>Tracheophyta</taxon>
        <taxon>Spermatophyta</taxon>
        <taxon>Magnoliopsida</taxon>
        <taxon>eudicotyledons</taxon>
        <taxon>Gunneridae</taxon>
        <taxon>Pentapetalae</taxon>
        <taxon>rosids</taxon>
        <taxon>fabids</taxon>
        <taxon>Fagales</taxon>
        <taxon>Juglandaceae</taxon>
        <taxon>Juglans</taxon>
    </lineage>
</organism>
<feature type="region of interest" description="Disordered" evidence="2">
    <location>
        <begin position="692"/>
        <end position="723"/>
    </location>
</feature>
<dbReference type="SUPFAM" id="SSF47370">
    <property type="entry name" value="Bromodomain"/>
    <property type="match status" value="1"/>
</dbReference>
<gene>
    <name evidence="4" type="primary">LOC108989160</name>
</gene>
<sequence length="800" mass="90047">MKFQLGDFIDWNEDMKEGGSKMADEGGDMLETRRRSVRIWALEEEKKKKTTTTTTTTTVGDKQQKASVTNSNPLLTAGNETVSVAAFKTNSIAGVPHFQHTQVQEDQHKEQQHARPPTFKQYDRRRVKRKRLEDVVVSSPAYFSPAQEGENDPKHGSTSIRNDHRASSSSLQRLPEKRVLEFVIDILQRRDTYEIFAQPVDPEEVEGYYRIIKEPMDFGTMRAKLQEGMYTSLEQFEHDVFLISNNAMHFNSSTTVFYREARSIQELAQRVFHALKTDPENFVLEFSLTKKRPGRKPQGEAAGPSTKRARYGKVNIGAAPRRNTKTERLFDLNSHFEQRQNKIPSGSGAGFGTERRQTYKPPRENESIFSSQYDLPKPLIHIIDGELGYKESLMEFVKDLGPTAQMVANRKLEKYRQIEASNSQFQAQAPSTSSTPSWLVPPPSLTLAPNYLDGVNNGEIPQSILHNLPGDYLDDANKRLDGHGDVFKGENAQTSCGINTHDAAYKGKMVCTDSRMDMDNTFFRGMVPSSDIMGTSGDLRRVNPHFSTIKAVKIASPEVAASNTRGNIDIFGSSKGKQICTDESMNLLHGNDRYDTTHQNQYGEMWYGSHFPLSGIENTNTPVGDGITNTCDKYQTIDMMAEFNQPRNQMQPDELANVLHSRLQELMSGNSSVLTSQAPKVSVQDTTFLNRLGSQEEGRVNREQAAQSLEWPRSTTPQTSRGFPSVQMQLNKNRLVGRSTILRERTPHLRASQLVAAQKMAVLHAMSFYDKATPESHQAEDSQRQSSSDNSKQLDLALQL</sequence>
<dbReference type="GeneID" id="108989160"/>
<dbReference type="PROSITE" id="PS50014">
    <property type="entry name" value="BROMODOMAIN_2"/>
    <property type="match status" value="1"/>
</dbReference>
<dbReference type="SMART" id="SM00297">
    <property type="entry name" value="BROMO"/>
    <property type="match status" value="1"/>
</dbReference>
<evidence type="ECO:0000313" key="3">
    <source>
        <dbReference type="Proteomes" id="UP000235220"/>
    </source>
</evidence>
<evidence type="ECO:0000256" key="1">
    <source>
        <dbReference type="ARBA" id="ARBA00023117"/>
    </source>
</evidence>
<dbReference type="PRINTS" id="PR00503">
    <property type="entry name" value="BROMODOMAIN"/>
</dbReference>
<dbReference type="AlphaFoldDB" id="A0A2I4EFP7"/>
<feature type="region of interest" description="Disordered" evidence="2">
    <location>
        <begin position="101"/>
        <end position="125"/>
    </location>
</feature>
<feature type="region of interest" description="Disordered" evidence="2">
    <location>
        <begin position="47"/>
        <end position="66"/>
    </location>
</feature>
<keyword evidence="1" id="KW-0103">Bromodomain</keyword>
<dbReference type="InterPro" id="IPR051831">
    <property type="entry name" value="Bromodomain_contain_prot"/>
</dbReference>
<dbReference type="Gramene" id="Jr14_07190_p1">
    <property type="protein sequence ID" value="cds.Jr14_07190_p1"/>
    <property type="gene ID" value="Jr14_07190"/>
</dbReference>
<protein>
    <submittedName>
        <fullName evidence="4">Uncharacterized protein LOC108989160</fullName>
    </submittedName>
</protein>
<feature type="region of interest" description="Disordered" evidence="2">
    <location>
        <begin position="340"/>
        <end position="362"/>
    </location>
</feature>
<dbReference type="InterPro" id="IPR036427">
    <property type="entry name" value="Bromodomain-like_sf"/>
</dbReference>
<feature type="compositionally biased region" description="Polar residues" evidence="2">
    <location>
        <begin position="784"/>
        <end position="793"/>
    </location>
</feature>
<dbReference type="Proteomes" id="UP000235220">
    <property type="component" value="Chromosome 14"/>
</dbReference>
<feature type="compositionally biased region" description="Basic and acidic residues" evidence="2">
    <location>
        <begin position="103"/>
        <end position="113"/>
    </location>
</feature>
<feature type="compositionally biased region" description="Basic and acidic residues" evidence="2">
    <location>
        <begin position="353"/>
        <end position="362"/>
    </location>
</feature>
<accession>A0A2I4EFP7</accession>